<dbReference type="Gene3D" id="1.20.1560.10">
    <property type="entry name" value="ABC transporter type 1, transmembrane domain"/>
    <property type="match status" value="1"/>
</dbReference>
<accession>A0A2N1PRA4</accession>
<dbReference type="InterPro" id="IPR039421">
    <property type="entry name" value="Type_1_exporter"/>
</dbReference>
<dbReference type="GO" id="GO:0005524">
    <property type="term" value="F:ATP binding"/>
    <property type="evidence" value="ECO:0007669"/>
    <property type="project" value="UniProtKB-KW"/>
</dbReference>
<keyword evidence="5 7" id="KW-1133">Transmembrane helix</keyword>
<evidence type="ECO:0000256" key="2">
    <source>
        <dbReference type="ARBA" id="ARBA00022692"/>
    </source>
</evidence>
<evidence type="ECO:0000259" key="8">
    <source>
        <dbReference type="PROSITE" id="PS50893"/>
    </source>
</evidence>
<dbReference type="Pfam" id="PF00005">
    <property type="entry name" value="ABC_tran"/>
    <property type="match status" value="1"/>
</dbReference>
<keyword evidence="2 7" id="KW-0812">Transmembrane</keyword>
<dbReference type="InterPro" id="IPR036640">
    <property type="entry name" value="ABC1_TM_sf"/>
</dbReference>
<feature type="transmembrane region" description="Helical" evidence="7">
    <location>
        <begin position="257"/>
        <end position="278"/>
    </location>
</feature>
<feature type="transmembrane region" description="Helical" evidence="7">
    <location>
        <begin position="172"/>
        <end position="189"/>
    </location>
</feature>
<evidence type="ECO:0000256" key="3">
    <source>
        <dbReference type="ARBA" id="ARBA00022741"/>
    </source>
</evidence>
<dbReference type="GO" id="GO:0015421">
    <property type="term" value="F:ABC-type oligopeptide transporter activity"/>
    <property type="evidence" value="ECO:0007669"/>
    <property type="project" value="TreeGrafter"/>
</dbReference>
<dbReference type="InterPro" id="IPR017871">
    <property type="entry name" value="ABC_transporter-like_CS"/>
</dbReference>
<dbReference type="Proteomes" id="UP000233256">
    <property type="component" value="Unassembled WGS sequence"/>
</dbReference>
<dbReference type="AlphaFoldDB" id="A0A2N1PRA4"/>
<evidence type="ECO:0000313" key="10">
    <source>
        <dbReference type="EMBL" id="PKK90847.1"/>
    </source>
</evidence>
<feature type="transmembrane region" description="Helical" evidence="7">
    <location>
        <begin position="146"/>
        <end position="166"/>
    </location>
</feature>
<reference evidence="10 11" key="1">
    <citation type="journal article" date="2017" name="ISME J.">
        <title>Potential for microbial H2 and metal transformations associated with novel bacteria and archaea in deep terrestrial subsurface sediments.</title>
        <authorList>
            <person name="Hernsdorf A.W."/>
            <person name="Amano Y."/>
            <person name="Miyakawa K."/>
            <person name="Ise K."/>
            <person name="Suzuki Y."/>
            <person name="Anantharaman K."/>
            <person name="Probst A."/>
            <person name="Burstein D."/>
            <person name="Thomas B.C."/>
            <person name="Banfield J.F."/>
        </authorList>
    </citation>
    <scope>NUCLEOTIDE SEQUENCE [LARGE SCALE GENOMIC DNA]</scope>
    <source>
        <strain evidence="10">HGW-Wallbacteria-1</strain>
    </source>
</reference>
<evidence type="ECO:0008006" key="12">
    <source>
        <dbReference type="Google" id="ProtNLM"/>
    </source>
</evidence>
<dbReference type="CDD" id="cd07346">
    <property type="entry name" value="ABC_6TM_exporters"/>
    <property type="match status" value="1"/>
</dbReference>
<dbReference type="InterPro" id="IPR003593">
    <property type="entry name" value="AAA+_ATPase"/>
</dbReference>
<dbReference type="PROSITE" id="PS50893">
    <property type="entry name" value="ABC_TRANSPORTER_2"/>
    <property type="match status" value="1"/>
</dbReference>
<dbReference type="Pfam" id="PF00664">
    <property type="entry name" value="ABC_membrane"/>
    <property type="match status" value="1"/>
</dbReference>
<dbReference type="GO" id="GO:0005886">
    <property type="term" value="C:plasma membrane"/>
    <property type="evidence" value="ECO:0007669"/>
    <property type="project" value="UniProtKB-SubCell"/>
</dbReference>
<evidence type="ECO:0000313" key="11">
    <source>
        <dbReference type="Proteomes" id="UP000233256"/>
    </source>
</evidence>
<dbReference type="PROSITE" id="PS50929">
    <property type="entry name" value="ABC_TM1F"/>
    <property type="match status" value="1"/>
</dbReference>
<protein>
    <recommendedName>
        <fullName evidence="12">ABC transporter ATP-binding protein</fullName>
    </recommendedName>
</protein>
<dbReference type="InterPro" id="IPR003439">
    <property type="entry name" value="ABC_transporter-like_ATP-bd"/>
</dbReference>
<proteinExistence type="predicted"/>
<keyword evidence="4" id="KW-0067">ATP-binding</keyword>
<evidence type="ECO:0000256" key="5">
    <source>
        <dbReference type="ARBA" id="ARBA00022989"/>
    </source>
</evidence>
<comment type="caution">
    <text evidence="10">The sequence shown here is derived from an EMBL/GenBank/DDBJ whole genome shotgun (WGS) entry which is preliminary data.</text>
</comment>
<sequence>MKIPSSIRWVIEIWTRHPWMFLTLLLFGILSGLVGAAEPILLKTFIDGIGKSGEHDLLNVERSHFDKFAIFFIIFGSVQFFANLYPGIRGWMNHKLEMIIRDRVFRKLLDKGPGFFFKYRSGDILTRLTDDLSGFPKTAWFMSSGIFRAFNAFCVLFFSSIMMFVLNWKLALMAYVLMPLGAIIFLRFHRQIRDAFDRRQKMVSETNNHLESCLSGISILKSCCAENRVSTRFREILSDRVDRELEVVGIEAFFSSFFPNLSFASQLVVVFFGGYLVMEGKLSMGEFYAFFTYLSQLVYHFIDIAMFFVTGRQAMVSVNRLVVLETDGPVLPHLGGDESLSESRSCGIAIRGATILSRQDSDRRMISDINCMIEPGEWIAMVGSVGSGKTTLLKLLAGMMDPDEGSVEWTLNDHGCGEHANLPRIGFVDTEPMVFTGSIRDNVDFFRALPDDRVQWACDVAQLKTDLEEFTDGLEQIVGEKGVTLSGGQRQRVAMARAIAGRPDLLLLDDVTSSLDAENEARLIEALKGEMPGVTCLFATHRPRAARLSDQVFFIRQGTIVEKADHGDLLAGNSDYRNLMEIHPVSV</sequence>
<feature type="transmembrane region" description="Helical" evidence="7">
    <location>
        <begin position="68"/>
        <end position="88"/>
    </location>
</feature>
<keyword evidence="6 7" id="KW-0472">Membrane</keyword>
<evidence type="ECO:0000256" key="6">
    <source>
        <dbReference type="ARBA" id="ARBA00023136"/>
    </source>
</evidence>
<feature type="transmembrane region" description="Helical" evidence="7">
    <location>
        <begin position="290"/>
        <end position="310"/>
    </location>
</feature>
<dbReference type="Gene3D" id="3.40.50.300">
    <property type="entry name" value="P-loop containing nucleotide triphosphate hydrolases"/>
    <property type="match status" value="1"/>
</dbReference>
<organism evidence="10 11">
    <name type="scientific">Candidatus Wallbacteria bacterium HGW-Wallbacteria-1</name>
    <dbReference type="NCBI Taxonomy" id="2013854"/>
    <lineage>
        <taxon>Bacteria</taxon>
        <taxon>Candidatus Walliibacteriota</taxon>
    </lineage>
</organism>
<dbReference type="GO" id="GO:0016887">
    <property type="term" value="F:ATP hydrolysis activity"/>
    <property type="evidence" value="ECO:0007669"/>
    <property type="project" value="InterPro"/>
</dbReference>
<dbReference type="SUPFAM" id="SSF90123">
    <property type="entry name" value="ABC transporter transmembrane region"/>
    <property type="match status" value="1"/>
</dbReference>
<dbReference type="EMBL" id="PGXC01000004">
    <property type="protein sequence ID" value="PKK90847.1"/>
    <property type="molecule type" value="Genomic_DNA"/>
</dbReference>
<dbReference type="InterPro" id="IPR011527">
    <property type="entry name" value="ABC1_TM_dom"/>
</dbReference>
<dbReference type="PANTHER" id="PTHR43394">
    <property type="entry name" value="ATP-DEPENDENT PERMEASE MDL1, MITOCHONDRIAL"/>
    <property type="match status" value="1"/>
</dbReference>
<dbReference type="SMART" id="SM00382">
    <property type="entry name" value="AAA"/>
    <property type="match status" value="1"/>
</dbReference>
<keyword evidence="3" id="KW-0547">Nucleotide-binding</keyword>
<dbReference type="PROSITE" id="PS00211">
    <property type="entry name" value="ABC_TRANSPORTER_1"/>
    <property type="match status" value="1"/>
</dbReference>
<comment type="subcellular location">
    <subcellularLocation>
        <location evidence="1">Cell membrane</location>
        <topology evidence="1">Multi-pass membrane protein</topology>
    </subcellularLocation>
</comment>
<evidence type="ECO:0000256" key="7">
    <source>
        <dbReference type="SAM" id="Phobius"/>
    </source>
</evidence>
<evidence type="ECO:0000256" key="4">
    <source>
        <dbReference type="ARBA" id="ARBA00022840"/>
    </source>
</evidence>
<gene>
    <name evidence="10" type="ORF">CVV64_08175</name>
</gene>
<feature type="domain" description="ABC transporter" evidence="8">
    <location>
        <begin position="350"/>
        <end position="582"/>
    </location>
</feature>
<dbReference type="SUPFAM" id="SSF52540">
    <property type="entry name" value="P-loop containing nucleoside triphosphate hydrolases"/>
    <property type="match status" value="1"/>
</dbReference>
<feature type="domain" description="ABC transmembrane type-1" evidence="9">
    <location>
        <begin position="22"/>
        <end position="313"/>
    </location>
</feature>
<dbReference type="InterPro" id="IPR027417">
    <property type="entry name" value="P-loop_NTPase"/>
</dbReference>
<evidence type="ECO:0000259" key="9">
    <source>
        <dbReference type="PROSITE" id="PS50929"/>
    </source>
</evidence>
<name>A0A2N1PRA4_9BACT</name>
<dbReference type="PANTHER" id="PTHR43394:SF1">
    <property type="entry name" value="ATP-BINDING CASSETTE SUB-FAMILY B MEMBER 10, MITOCHONDRIAL"/>
    <property type="match status" value="1"/>
</dbReference>
<evidence type="ECO:0000256" key="1">
    <source>
        <dbReference type="ARBA" id="ARBA00004651"/>
    </source>
</evidence>